<dbReference type="GeneID" id="25276711"/>
<comment type="subcellular location">
    <subcellularLocation>
        <location evidence="5">Mitochondrion inner membrane</location>
        <topology evidence="5">Peripheral membrane protein</topology>
        <orientation evidence="5">Matrix side</orientation>
    </subcellularLocation>
</comment>
<dbReference type="InterPro" id="IPR010233">
    <property type="entry name" value="UbiG_MeTrfase"/>
</dbReference>
<proteinExistence type="inferred from homology"/>
<dbReference type="PANTHER" id="PTHR43464:SF19">
    <property type="entry name" value="UBIQUINONE BIOSYNTHESIS O-METHYLTRANSFERASE, MITOCHONDRIAL"/>
    <property type="match status" value="1"/>
</dbReference>
<keyword evidence="8" id="KW-1185">Reference proteome</keyword>
<dbReference type="VEuPathDB" id="FungiDB:A1O9_01765"/>
<dbReference type="NCBIfam" id="TIGR01983">
    <property type="entry name" value="UbiG"/>
    <property type="match status" value="1"/>
</dbReference>
<dbReference type="EMBL" id="AMGV01000001">
    <property type="protein sequence ID" value="KEF63787.1"/>
    <property type="molecule type" value="Genomic_DNA"/>
</dbReference>
<evidence type="ECO:0000256" key="6">
    <source>
        <dbReference type="SAM" id="MobiDB-lite"/>
    </source>
</evidence>
<evidence type="ECO:0000313" key="8">
    <source>
        <dbReference type="Proteomes" id="UP000027920"/>
    </source>
</evidence>
<dbReference type="STRING" id="1182545.A0A072PVQ3"/>
<sequence>MTLTLFRPPLQTALRGRAAPVSPVLLSPRISARMPKSLERVSTQQDRSHTTSSHAPQSPVSSSVSSAEVNHFSQLASTWWDPHGPSRLLHLMNPLRHDFIKACLRSSESPPPQTLSYLDIGCGGGIFASSAARLSNTSTVTAIDPTELVIQVAQAQQRSDPSISPPKLKYLKCAIEDVPVPQSEFEKVDIITLFEVLEHIDNPNQFLHLATPHLKKGGWIVGSTISRSPLAYVTTKLIAEAPLIGIVPAGTHDWNKYINPEQLLRYFSMQEPSLWGDFKTQGVIYVPVLGWKLVKNSETFGNYFFGIQKLT</sequence>
<keyword evidence="4 5" id="KW-0949">S-adenosyl-L-methionine</keyword>
<feature type="binding site" evidence="5">
    <location>
        <position position="195"/>
    </location>
    <ligand>
        <name>Mg(2+)</name>
        <dbReference type="ChEBI" id="CHEBI:18420"/>
    </ligand>
</feature>
<reference evidence="7 8" key="1">
    <citation type="submission" date="2013-03" db="EMBL/GenBank/DDBJ databases">
        <title>The Genome Sequence of Exophiala aquamarina CBS 119918.</title>
        <authorList>
            <consortium name="The Broad Institute Genomics Platform"/>
            <person name="Cuomo C."/>
            <person name="de Hoog S."/>
            <person name="Gorbushina A."/>
            <person name="Walker B."/>
            <person name="Young S.K."/>
            <person name="Zeng Q."/>
            <person name="Gargeya S."/>
            <person name="Fitzgerald M."/>
            <person name="Haas B."/>
            <person name="Abouelleil A."/>
            <person name="Allen A.W."/>
            <person name="Alvarado L."/>
            <person name="Arachchi H.M."/>
            <person name="Berlin A.M."/>
            <person name="Chapman S.B."/>
            <person name="Gainer-Dewar J."/>
            <person name="Goldberg J."/>
            <person name="Griggs A."/>
            <person name="Gujja S."/>
            <person name="Hansen M."/>
            <person name="Howarth C."/>
            <person name="Imamovic A."/>
            <person name="Ireland A."/>
            <person name="Larimer J."/>
            <person name="McCowan C."/>
            <person name="Murphy C."/>
            <person name="Pearson M."/>
            <person name="Poon T.W."/>
            <person name="Priest M."/>
            <person name="Roberts A."/>
            <person name="Saif S."/>
            <person name="Shea T."/>
            <person name="Sisk P."/>
            <person name="Sykes S."/>
            <person name="Wortman J."/>
            <person name="Nusbaum C."/>
            <person name="Birren B."/>
        </authorList>
    </citation>
    <scope>NUCLEOTIDE SEQUENCE [LARGE SCALE GENOMIC DNA]</scope>
    <source>
        <strain evidence="7 8">CBS 119918</strain>
    </source>
</reference>
<protein>
    <recommendedName>
        <fullName evidence="5">Ubiquinone biosynthesis O-methyltransferase, mitochondrial</fullName>
    </recommendedName>
    <alternativeName>
        <fullName evidence="5">3-demethylubiquinol 3-O-methyltransferase</fullName>
        <ecNumber evidence="5">2.1.1.64</ecNumber>
    </alternativeName>
    <alternativeName>
        <fullName evidence="5">3-demethylubiquinone 3-O-methyltransferase</fullName>
        <ecNumber evidence="5">2.1.1.-</ecNumber>
    </alternativeName>
    <alternativeName>
        <fullName evidence="5">Polyprenyldihydroxybenzoate methyltransferase</fullName>
        <ecNumber evidence="5">2.1.1.114</ecNumber>
    </alternativeName>
</protein>
<comment type="catalytic activity">
    <reaction evidence="5">
        <text>a 3-demethylubiquinone + S-adenosyl-L-methionine = a ubiquinone + S-adenosyl-L-homocysteine</text>
        <dbReference type="Rhea" id="RHEA:81215"/>
        <dbReference type="Rhea" id="RHEA-COMP:9565"/>
        <dbReference type="Rhea" id="RHEA-COMP:19654"/>
        <dbReference type="ChEBI" id="CHEBI:16389"/>
        <dbReference type="ChEBI" id="CHEBI:57856"/>
        <dbReference type="ChEBI" id="CHEBI:59789"/>
        <dbReference type="ChEBI" id="CHEBI:231825"/>
    </reaction>
</comment>
<evidence type="ECO:0000256" key="3">
    <source>
        <dbReference type="ARBA" id="ARBA00022688"/>
    </source>
</evidence>
<gene>
    <name evidence="5" type="primary">COQ3</name>
    <name evidence="7" type="ORF">A1O9_01765</name>
</gene>
<keyword evidence="5" id="KW-0472">Membrane</keyword>
<accession>A0A072PVQ3</accession>
<evidence type="ECO:0000313" key="7">
    <source>
        <dbReference type="EMBL" id="KEF63787.1"/>
    </source>
</evidence>
<comment type="function">
    <text evidence="5">O-methyltransferase required for two non-consecutive steps during ubiquinone biosynthesis. Catalyzes the 2 O-methylation of 3,4-dihydroxy-5-(all-trans-polyprenyl)benzoic acid into 4-hydroxy-3-methoxy-5-(all-trans-polyprenyl)benzoic acid. Also catalyzes the last step of ubiquinone biosynthesis by mediating methylation of 3-demethylubiquinone into ubiquinone. Also able to mediate the methylation of 3-demethylubiquinol into ubiquinol.</text>
</comment>
<dbReference type="InterPro" id="IPR029063">
    <property type="entry name" value="SAM-dependent_MTases_sf"/>
</dbReference>
<dbReference type="AlphaFoldDB" id="A0A072PVQ3"/>
<organism evidence="7 8">
    <name type="scientific">Exophiala aquamarina CBS 119918</name>
    <dbReference type="NCBI Taxonomy" id="1182545"/>
    <lineage>
        <taxon>Eukaryota</taxon>
        <taxon>Fungi</taxon>
        <taxon>Dikarya</taxon>
        <taxon>Ascomycota</taxon>
        <taxon>Pezizomycotina</taxon>
        <taxon>Eurotiomycetes</taxon>
        <taxon>Chaetothyriomycetidae</taxon>
        <taxon>Chaetothyriales</taxon>
        <taxon>Herpotrichiellaceae</taxon>
        <taxon>Exophiala</taxon>
    </lineage>
</organism>
<feature type="binding site" evidence="5">
    <location>
        <position position="96"/>
    </location>
    <ligand>
        <name>S-adenosyl-L-methionine</name>
        <dbReference type="ChEBI" id="CHEBI:59789"/>
    </ligand>
</feature>
<keyword evidence="5" id="KW-0999">Mitochondrion inner membrane</keyword>
<evidence type="ECO:0000256" key="2">
    <source>
        <dbReference type="ARBA" id="ARBA00022679"/>
    </source>
</evidence>
<keyword evidence="3 5" id="KW-0831">Ubiquinone biosynthesis</keyword>
<dbReference type="UniPathway" id="UPA00232"/>
<keyword evidence="5" id="KW-0496">Mitochondrion</keyword>
<dbReference type="CDD" id="cd02440">
    <property type="entry name" value="AdoMet_MTases"/>
    <property type="match status" value="1"/>
</dbReference>
<dbReference type="GO" id="GO:0010420">
    <property type="term" value="F:polyprenyldihydroxybenzoate methyltransferase activity"/>
    <property type="evidence" value="ECO:0007669"/>
    <property type="project" value="UniProtKB-UniRule"/>
</dbReference>
<feature type="region of interest" description="Disordered" evidence="6">
    <location>
        <begin position="35"/>
        <end position="66"/>
    </location>
</feature>
<evidence type="ECO:0000256" key="5">
    <source>
        <dbReference type="HAMAP-Rule" id="MF_03190"/>
    </source>
</evidence>
<feature type="binding site" evidence="5">
    <location>
        <position position="199"/>
    </location>
    <ligand>
        <name>Mg(2+)</name>
        <dbReference type="ChEBI" id="CHEBI:18420"/>
    </ligand>
</feature>
<dbReference type="EC" id="2.1.1.64" evidence="5"/>
<dbReference type="EC" id="2.1.1.114" evidence="5"/>
<dbReference type="RefSeq" id="XP_013266377.1">
    <property type="nucleotide sequence ID" value="XM_013410923.1"/>
</dbReference>
<feature type="binding site" evidence="5">
    <location>
        <position position="198"/>
    </location>
    <ligand>
        <name>Mg(2+)</name>
        <dbReference type="ChEBI" id="CHEBI:18420"/>
    </ligand>
</feature>
<comment type="catalytic activity">
    <reaction evidence="5">
        <text>a 3,4-dihydroxy-5-(all-trans-polyprenyl)benzoate + S-adenosyl-L-methionine = a 4-hydroxy-3-methoxy-5-(all-trans-polyprenyl)benzoate + S-adenosyl-L-homocysteine + H(+)</text>
        <dbReference type="Rhea" id="RHEA:44452"/>
        <dbReference type="Rhea" id="RHEA-COMP:10930"/>
        <dbReference type="Rhea" id="RHEA-COMP:10931"/>
        <dbReference type="ChEBI" id="CHEBI:15378"/>
        <dbReference type="ChEBI" id="CHEBI:57856"/>
        <dbReference type="ChEBI" id="CHEBI:59789"/>
        <dbReference type="ChEBI" id="CHEBI:64694"/>
        <dbReference type="ChEBI" id="CHEBI:84443"/>
        <dbReference type="EC" id="2.1.1.114"/>
    </reaction>
</comment>
<feature type="binding site" evidence="5">
    <location>
        <position position="144"/>
    </location>
    <ligand>
        <name>S-adenosyl-L-methionine</name>
        <dbReference type="ChEBI" id="CHEBI:59789"/>
    </ligand>
</feature>
<keyword evidence="1 5" id="KW-0489">Methyltransferase</keyword>
<dbReference type="OrthoDB" id="3265906at2759"/>
<comment type="pathway">
    <text evidence="5">Cofactor biosynthesis; ubiquinone biosynthesis.</text>
</comment>
<dbReference type="Pfam" id="PF13489">
    <property type="entry name" value="Methyltransf_23"/>
    <property type="match status" value="1"/>
</dbReference>
<comment type="similarity">
    <text evidence="5">Belongs to the class I-like SAM-binding methyltransferase superfamily. UbiG/COQ3 family.</text>
</comment>
<comment type="cofactor">
    <cofactor evidence="5">
        <name>Mg(2+)</name>
        <dbReference type="ChEBI" id="CHEBI:18420"/>
    </cofactor>
</comment>
<evidence type="ECO:0000256" key="1">
    <source>
        <dbReference type="ARBA" id="ARBA00022603"/>
    </source>
</evidence>
<dbReference type="GO" id="GO:0061542">
    <property type="term" value="F:3-demethylubiquinol 3-O-methyltransferase activity"/>
    <property type="evidence" value="ECO:0007669"/>
    <property type="project" value="UniProtKB-UniRule"/>
</dbReference>
<dbReference type="Proteomes" id="UP000027920">
    <property type="component" value="Unassembled WGS sequence"/>
</dbReference>
<keyword evidence="5" id="KW-0479">Metal-binding</keyword>
<dbReference type="EC" id="2.1.1.-" evidence="5"/>
<evidence type="ECO:0000256" key="4">
    <source>
        <dbReference type="ARBA" id="ARBA00022691"/>
    </source>
</evidence>
<dbReference type="GO" id="GO:0046872">
    <property type="term" value="F:metal ion binding"/>
    <property type="evidence" value="ECO:0007669"/>
    <property type="project" value="UniProtKB-KW"/>
</dbReference>
<keyword evidence="2 5" id="KW-0808">Transferase</keyword>
<keyword evidence="5" id="KW-0460">Magnesium</keyword>
<dbReference type="HOGENOM" id="CLU_042432_3_1_1"/>
<dbReference type="GO" id="GO:0120537">
    <property type="term" value="F:3-demethylubiquinone 3-O-methyltransferase activity"/>
    <property type="evidence" value="ECO:0007669"/>
    <property type="project" value="RHEA"/>
</dbReference>
<dbReference type="SUPFAM" id="SSF53335">
    <property type="entry name" value="S-adenosyl-L-methionine-dependent methyltransferases"/>
    <property type="match status" value="1"/>
</dbReference>
<feature type="binding site" evidence="5">
    <location>
        <position position="194"/>
    </location>
    <ligand>
        <name>S-adenosyl-L-methionine</name>
        <dbReference type="ChEBI" id="CHEBI:59789"/>
    </ligand>
</feature>
<comment type="subunit">
    <text evidence="5">Component of a multi-subunit COQ enzyme complex, composed of at least COQ3, COQ4, COQ5, COQ6, COQ7 and COQ9.</text>
</comment>
<name>A0A072PVQ3_9EURO</name>
<feature type="compositionally biased region" description="Low complexity" evidence="6">
    <location>
        <begin position="52"/>
        <end position="66"/>
    </location>
</feature>
<feature type="binding site" evidence="5">
    <location>
        <position position="121"/>
    </location>
    <ligand>
        <name>S-adenosyl-L-methionine</name>
        <dbReference type="ChEBI" id="CHEBI:59789"/>
    </ligand>
</feature>
<comment type="catalytic activity">
    <reaction evidence="5">
        <text>a 3-demethylubiquinol + S-adenosyl-L-methionine = a ubiquinol + S-adenosyl-L-homocysteine + H(+)</text>
        <dbReference type="Rhea" id="RHEA:44380"/>
        <dbReference type="Rhea" id="RHEA-COMP:9566"/>
        <dbReference type="Rhea" id="RHEA-COMP:10914"/>
        <dbReference type="ChEBI" id="CHEBI:15378"/>
        <dbReference type="ChEBI" id="CHEBI:17976"/>
        <dbReference type="ChEBI" id="CHEBI:57856"/>
        <dbReference type="ChEBI" id="CHEBI:59789"/>
        <dbReference type="ChEBI" id="CHEBI:84422"/>
        <dbReference type="EC" id="2.1.1.64"/>
    </reaction>
</comment>
<dbReference type="Gene3D" id="3.40.50.150">
    <property type="entry name" value="Vaccinia Virus protein VP39"/>
    <property type="match status" value="1"/>
</dbReference>
<dbReference type="GO" id="GO:0032259">
    <property type="term" value="P:methylation"/>
    <property type="evidence" value="ECO:0007669"/>
    <property type="project" value="UniProtKB-KW"/>
</dbReference>
<dbReference type="HAMAP" id="MF_00472">
    <property type="entry name" value="UbiG"/>
    <property type="match status" value="1"/>
</dbReference>
<comment type="caution">
    <text evidence="7">The sequence shown here is derived from an EMBL/GenBank/DDBJ whole genome shotgun (WGS) entry which is preliminary data.</text>
</comment>
<dbReference type="PANTHER" id="PTHR43464">
    <property type="entry name" value="METHYLTRANSFERASE"/>
    <property type="match status" value="1"/>
</dbReference>
<dbReference type="GO" id="GO:0031314">
    <property type="term" value="C:extrinsic component of mitochondrial inner membrane"/>
    <property type="evidence" value="ECO:0007669"/>
    <property type="project" value="UniProtKB-UniRule"/>
</dbReference>